<protein>
    <submittedName>
        <fullName evidence="1">TIGR00725 family protein</fullName>
    </submittedName>
</protein>
<dbReference type="PANTHER" id="PTHR43393">
    <property type="entry name" value="CYTOKININ RIBOSIDE 5'-MONOPHOSPHATE PHOSPHORIBOHYDROLASE"/>
    <property type="match status" value="1"/>
</dbReference>
<keyword evidence="2" id="KW-1185">Reference proteome</keyword>
<dbReference type="Proteomes" id="UP000629098">
    <property type="component" value="Unassembled WGS sequence"/>
</dbReference>
<evidence type="ECO:0000313" key="1">
    <source>
        <dbReference type="EMBL" id="MBD2773560.1"/>
    </source>
</evidence>
<dbReference type="PANTHER" id="PTHR43393:SF3">
    <property type="entry name" value="LYSINE DECARBOXYLASE-LIKE PROTEIN"/>
    <property type="match status" value="1"/>
</dbReference>
<accession>A0A8J6XHT0</accession>
<dbReference type="InterPro" id="IPR005268">
    <property type="entry name" value="CHP00725"/>
</dbReference>
<dbReference type="GO" id="GO:0005829">
    <property type="term" value="C:cytosol"/>
    <property type="evidence" value="ECO:0007669"/>
    <property type="project" value="TreeGrafter"/>
</dbReference>
<dbReference type="RefSeq" id="WP_190829499.1">
    <property type="nucleotide sequence ID" value="NZ_CAWPPI010000054.1"/>
</dbReference>
<comment type="caution">
    <text evidence="1">The sequence shown here is derived from an EMBL/GenBank/DDBJ whole genome shotgun (WGS) entry which is preliminary data.</text>
</comment>
<gene>
    <name evidence="1" type="ORF">ICL16_16130</name>
</gene>
<sequence>MRKIMIGVMGPGEQATPNDLQNAYELGKLIAQQGWVLLTGGRNAGVMDAATQGAKSANGLTVGILPGDDKNGISSSVDIAIFTDMGNARNNINVLSSDVVIACGMGAGTASEIALALKADKKVILLSEDEESKVFFQKLSQENVYIVDSVINVIATTKAILRS</sequence>
<dbReference type="AlphaFoldDB" id="A0A8J6XHT0"/>
<dbReference type="Gene3D" id="3.40.50.450">
    <property type="match status" value="1"/>
</dbReference>
<evidence type="ECO:0000313" key="2">
    <source>
        <dbReference type="Proteomes" id="UP000629098"/>
    </source>
</evidence>
<proteinExistence type="predicted"/>
<dbReference type="SUPFAM" id="SSF102405">
    <property type="entry name" value="MCP/YpsA-like"/>
    <property type="match status" value="1"/>
</dbReference>
<name>A0A8J6XHT0_9CYAN</name>
<reference evidence="1" key="1">
    <citation type="submission" date="2020-09" db="EMBL/GenBank/DDBJ databases">
        <title>Iningainema tapete sp. nov. (Scytonemataceae, Cyanobacteria) from greenhouses in central Florida (USA) produces two types of nodularin with biosynthetic potential for microcystin-LR and anabaenopeptins.</title>
        <authorList>
            <person name="Berthold D.E."/>
            <person name="Lefler F.W."/>
            <person name="Huang I.-S."/>
            <person name="Abdulla H."/>
            <person name="Zimba P.V."/>
            <person name="Laughinghouse H.D. IV."/>
        </authorList>
    </citation>
    <scope>NUCLEOTIDE SEQUENCE</scope>
    <source>
        <strain evidence="1">BLCCT55</strain>
    </source>
</reference>
<dbReference type="InterPro" id="IPR052341">
    <property type="entry name" value="LOG_family_nucleotidases"/>
</dbReference>
<dbReference type="EMBL" id="JACXAE010000054">
    <property type="protein sequence ID" value="MBD2773560.1"/>
    <property type="molecule type" value="Genomic_DNA"/>
</dbReference>
<organism evidence="1 2">
    <name type="scientific">Iningainema tapete BLCC-T55</name>
    <dbReference type="NCBI Taxonomy" id="2748662"/>
    <lineage>
        <taxon>Bacteria</taxon>
        <taxon>Bacillati</taxon>
        <taxon>Cyanobacteriota</taxon>
        <taxon>Cyanophyceae</taxon>
        <taxon>Nostocales</taxon>
        <taxon>Scytonemataceae</taxon>
        <taxon>Iningainema tapete</taxon>
    </lineage>
</organism>
<dbReference type="InterPro" id="IPR041164">
    <property type="entry name" value="LDcluster4"/>
</dbReference>
<dbReference type="Pfam" id="PF18306">
    <property type="entry name" value="LDcluster4"/>
    <property type="match status" value="1"/>
</dbReference>
<dbReference type="NCBIfam" id="TIGR00725">
    <property type="entry name" value="TIGR00725 family protein"/>
    <property type="match status" value="1"/>
</dbReference>